<proteinExistence type="predicted"/>
<protein>
    <submittedName>
        <fullName evidence="2">Uncharacterized protein</fullName>
    </submittedName>
</protein>
<feature type="transmembrane region" description="Helical" evidence="1">
    <location>
        <begin position="28"/>
        <end position="44"/>
    </location>
</feature>
<evidence type="ECO:0000313" key="2">
    <source>
        <dbReference type="EMBL" id="GAI41579.1"/>
    </source>
</evidence>
<accession>X1QE91</accession>
<comment type="caution">
    <text evidence="2">The sequence shown here is derived from an EMBL/GenBank/DDBJ whole genome shotgun (WGS) entry which is preliminary data.</text>
</comment>
<keyword evidence="1" id="KW-0472">Membrane</keyword>
<dbReference type="AlphaFoldDB" id="X1QE91"/>
<name>X1QE91_9ZZZZ</name>
<keyword evidence="1" id="KW-1133">Transmembrane helix</keyword>
<dbReference type="EMBL" id="BARV01030457">
    <property type="protein sequence ID" value="GAI41579.1"/>
    <property type="molecule type" value="Genomic_DNA"/>
</dbReference>
<gene>
    <name evidence="2" type="ORF">S06H3_48377</name>
</gene>
<feature type="non-terminal residue" evidence="2">
    <location>
        <position position="1"/>
    </location>
</feature>
<reference evidence="2" key="1">
    <citation type="journal article" date="2014" name="Front. Microbiol.">
        <title>High frequency of phylogenetically diverse reductive dehalogenase-homologous genes in deep subseafloor sedimentary metagenomes.</title>
        <authorList>
            <person name="Kawai M."/>
            <person name="Futagami T."/>
            <person name="Toyoda A."/>
            <person name="Takaki Y."/>
            <person name="Nishi S."/>
            <person name="Hori S."/>
            <person name="Arai W."/>
            <person name="Tsubouchi T."/>
            <person name="Morono Y."/>
            <person name="Uchiyama I."/>
            <person name="Ito T."/>
            <person name="Fujiyama A."/>
            <person name="Inagaki F."/>
            <person name="Takami H."/>
        </authorList>
    </citation>
    <scope>NUCLEOTIDE SEQUENCE</scope>
    <source>
        <strain evidence="2">Expedition CK06-06</strain>
    </source>
</reference>
<sequence>EAIGFNALLRLKNFLYKSHADYNKRKKGLITLSFFVLVTIFIIFRVESFDVIRLNILFILTYLGIILYFVFFAVFFWINKIVSAVFWMESKFNKGIIGIIGFIFLSIGISLQTALNLYLLSYKRM</sequence>
<feature type="transmembrane region" description="Helical" evidence="1">
    <location>
        <begin position="56"/>
        <end position="78"/>
    </location>
</feature>
<feature type="transmembrane region" description="Helical" evidence="1">
    <location>
        <begin position="98"/>
        <end position="120"/>
    </location>
</feature>
<organism evidence="2">
    <name type="scientific">marine sediment metagenome</name>
    <dbReference type="NCBI Taxonomy" id="412755"/>
    <lineage>
        <taxon>unclassified sequences</taxon>
        <taxon>metagenomes</taxon>
        <taxon>ecological metagenomes</taxon>
    </lineage>
</organism>
<evidence type="ECO:0000256" key="1">
    <source>
        <dbReference type="SAM" id="Phobius"/>
    </source>
</evidence>
<keyword evidence="1" id="KW-0812">Transmembrane</keyword>